<proteinExistence type="predicted"/>
<gene>
    <name evidence="1" type="ORF">K435DRAFT_848911</name>
</gene>
<reference evidence="1 2" key="1">
    <citation type="journal article" date="2019" name="Nat. Ecol. Evol.">
        <title>Megaphylogeny resolves global patterns of mushroom evolution.</title>
        <authorList>
            <person name="Varga T."/>
            <person name="Krizsan K."/>
            <person name="Foldi C."/>
            <person name="Dima B."/>
            <person name="Sanchez-Garcia M."/>
            <person name="Sanchez-Ramirez S."/>
            <person name="Szollosi G.J."/>
            <person name="Szarkandi J.G."/>
            <person name="Papp V."/>
            <person name="Albert L."/>
            <person name="Andreopoulos W."/>
            <person name="Angelini C."/>
            <person name="Antonin V."/>
            <person name="Barry K.W."/>
            <person name="Bougher N.L."/>
            <person name="Buchanan P."/>
            <person name="Buyck B."/>
            <person name="Bense V."/>
            <person name="Catcheside P."/>
            <person name="Chovatia M."/>
            <person name="Cooper J."/>
            <person name="Damon W."/>
            <person name="Desjardin D."/>
            <person name="Finy P."/>
            <person name="Geml J."/>
            <person name="Haridas S."/>
            <person name="Hughes K."/>
            <person name="Justo A."/>
            <person name="Karasinski D."/>
            <person name="Kautmanova I."/>
            <person name="Kiss B."/>
            <person name="Kocsube S."/>
            <person name="Kotiranta H."/>
            <person name="LaButti K.M."/>
            <person name="Lechner B.E."/>
            <person name="Liimatainen K."/>
            <person name="Lipzen A."/>
            <person name="Lukacs Z."/>
            <person name="Mihaltcheva S."/>
            <person name="Morgado L.N."/>
            <person name="Niskanen T."/>
            <person name="Noordeloos M.E."/>
            <person name="Ohm R.A."/>
            <person name="Ortiz-Santana B."/>
            <person name="Ovrebo C."/>
            <person name="Racz N."/>
            <person name="Riley R."/>
            <person name="Savchenko A."/>
            <person name="Shiryaev A."/>
            <person name="Soop K."/>
            <person name="Spirin V."/>
            <person name="Szebenyi C."/>
            <person name="Tomsovsky M."/>
            <person name="Tulloss R.E."/>
            <person name="Uehling J."/>
            <person name="Grigoriev I.V."/>
            <person name="Vagvolgyi C."/>
            <person name="Papp T."/>
            <person name="Martin F.M."/>
            <person name="Miettinen O."/>
            <person name="Hibbett D.S."/>
            <person name="Nagy L.G."/>
        </authorList>
    </citation>
    <scope>NUCLEOTIDE SEQUENCE [LARGE SCALE GENOMIC DNA]</scope>
    <source>
        <strain evidence="1 2">CBS 962.96</strain>
    </source>
</reference>
<dbReference type="OrthoDB" id="2527272at2759"/>
<organism evidence="1 2">
    <name type="scientific">Dendrothele bispora (strain CBS 962.96)</name>
    <dbReference type="NCBI Taxonomy" id="1314807"/>
    <lineage>
        <taxon>Eukaryota</taxon>
        <taxon>Fungi</taxon>
        <taxon>Dikarya</taxon>
        <taxon>Basidiomycota</taxon>
        <taxon>Agaricomycotina</taxon>
        <taxon>Agaricomycetes</taxon>
        <taxon>Agaricomycetidae</taxon>
        <taxon>Agaricales</taxon>
        <taxon>Agaricales incertae sedis</taxon>
        <taxon>Dendrothele</taxon>
    </lineage>
</organism>
<dbReference type="AlphaFoldDB" id="A0A4S8MUU9"/>
<dbReference type="EMBL" id="ML179041">
    <property type="protein sequence ID" value="THV06842.1"/>
    <property type="molecule type" value="Genomic_DNA"/>
</dbReference>
<protein>
    <recommendedName>
        <fullName evidence="3">CxC5 like cysteine cluster associated with KDZ domain-containing protein</fullName>
    </recommendedName>
</protein>
<keyword evidence="2" id="KW-1185">Reference proteome</keyword>
<evidence type="ECO:0000313" key="1">
    <source>
        <dbReference type="EMBL" id="THV06842.1"/>
    </source>
</evidence>
<accession>A0A4S8MUU9</accession>
<evidence type="ECO:0008006" key="3">
    <source>
        <dbReference type="Google" id="ProtNLM"/>
    </source>
</evidence>
<sequence>MYEVIQNAVEEMEYWPLDVNEETIKYSEQVLGDIEAILEFTGANVQGHVAELGSFFPKLMPVLCTRHLCCAFCVAGTNDQLYTLRRRDKLQTICLPDSDFQWAQAYLAVAHCTSCKAEFFPDKIVYKDAALGYRVQ</sequence>
<evidence type="ECO:0000313" key="2">
    <source>
        <dbReference type="Proteomes" id="UP000297245"/>
    </source>
</evidence>
<dbReference type="Proteomes" id="UP000297245">
    <property type="component" value="Unassembled WGS sequence"/>
</dbReference>
<name>A0A4S8MUU9_DENBC</name>